<dbReference type="CDD" id="cd00592">
    <property type="entry name" value="HTH_MerR-like"/>
    <property type="match status" value="1"/>
</dbReference>
<dbReference type="InterPro" id="IPR047057">
    <property type="entry name" value="MerR_fam"/>
</dbReference>
<keyword evidence="2" id="KW-0805">Transcription regulation</keyword>
<dbReference type="SMART" id="SM00422">
    <property type="entry name" value="HTH_MERR"/>
    <property type="match status" value="1"/>
</dbReference>
<evidence type="ECO:0000313" key="6">
    <source>
        <dbReference type="EMBL" id="VFK64532.1"/>
    </source>
</evidence>
<name>A0A451AYX5_9GAMM</name>
<evidence type="ECO:0000256" key="2">
    <source>
        <dbReference type="ARBA" id="ARBA00023015"/>
    </source>
</evidence>
<keyword evidence="4" id="KW-0804">Transcription</keyword>
<dbReference type="PROSITE" id="PS50937">
    <property type="entry name" value="HTH_MERR_2"/>
    <property type="match status" value="1"/>
</dbReference>
<proteinExistence type="predicted"/>
<dbReference type="AlphaFoldDB" id="A0A451AYX5"/>
<protein>
    <submittedName>
        <fullName evidence="7">DNA-binding transcriptional regulator, MerR family</fullName>
    </submittedName>
</protein>
<feature type="domain" description="HTH merR-type" evidence="5">
    <location>
        <begin position="5"/>
        <end position="73"/>
    </location>
</feature>
<sequence>MEKKLFKIGDVAGMLATSVRTIRYYEEESLVSPIRTGGGTRLYTPAHVGRLQVILHLAQSGCSLESIRAICSVRETCKTGDEGSEKVTGLLREAQTRLEEQIRMLGDMTQELAVAREVILGCRGCNNVPSSSGCPECPVRKKLAENEILSLVWDHTDALYSG</sequence>
<evidence type="ECO:0000313" key="7">
    <source>
        <dbReference type="EMBL" id="VFK71127.1"/>
    </source>
</evidence>
<evidence type="ECO:0000256" key="1">
    <source>
        <dbReference type="ARBA" id="ARBA00022491"/>
    </source>
</evidence>
<evidence type="ECO:0000256" key="4">
    <source>
        <dbReference type="ARBA" id="ARBA00023163"/>
    </source>
</evidence>
<dbReference type="GO" id="GO:0003677">
    <property type="term" value="F:DNA binding"/>
    <property type="evidence" value="ECO:0007669"/>
    <property type="project" value="UniProtKB-KW"/>
</dbReference>
<dbReference type="InterPro" id="IPR009061">
    <property type="entry name" value="DNA-bd_dom_put_sf"/>
</dbReference>
<keyword evidence="1" id="KW-0678">Repressor</keyword>
<dbReference type="GO" id="GO:0003700">
    <property type="term" value="F:DNA-binding transcription factor activity"/>
    <property type="evidence" value="ECO:0007669"/>
    <property type="project" value="InterPro"/>
</dbReference>
<evidence type="ECO:0000259" key="5">
    <source>
        <dbReference type="PROSITE" id="PS50937"/>
    </source>
</evidence>
<dbReference type="PANTHER" id="PTHR30204">
    <property type="entry name" value="REDOX-CYCLING DRUG-SENSING TRANSCRIPTIONAL ACTIVATOR SOXR"/>
    <property type="match status" value="1"/>
</dbReference>
<organism evidence="7">
    <name type="scientific">Candidatus Kentrum sp. UNK</name>
    <dbReference type="NCBI Taxonomy" id="2126344"/>
    <lineage>
        <taxon>Bacteria</taxon>
        <taxon>Pseudomonadati</taxon>
        <taxon>Pseudomonadota</taxon>
        <taxon>Gammaproteobacteria</taxon>
        <taxon>Candidatus Kentrum</taxon>
    </lineage>
</organism>
<accession>A0A451AYX5</accession>
<dbReference type="EMBL" id="CAADGD010000051">
    <property type="protein sequence ID" value="VFK71127.1"/>
    <property type="molecule type" value="Genomic_DNA"/>
</dbReference>
<dbReference type="PANTHER" id="PTHR30204:SF69">
    <property type="entry name" value="MERR-FAMILY TRANSCRIPTIONAL REGULATOR"/>
    <property type="match status" value="1"/>
</dbReference>
<reference evidence="7" key="1">
    <citation type="submission" date="2019-02" db="EMBL/GenBank/DDBJ databases">
        <authorList>
            <person name="Gruber-Vodicka R. H."/>
            <person name="Seah K. B. B."/>
        </authorList>
    </citation>
    <scope>NUCLEOTIDE SEQUENCE</scope>
    <source>
        <strain evidence="7">BECK_BY19</strain>
        <strain evidence="6">BECK_BY8</strain>
    </source>
</reference>
<gene>
    <name evidence="6" type="ORF">BECKUNK1418G_GA0071005_104727</name>
    <name evidence="7" type="ORF">BECKUNK1418H_GA0071006_105127</name>
</gene>
<dbReference type="EMBL" id="CAADFZ010000047">
    <property type="protein sequence ID" value="VFK64532.1"/>
    <property type="molecule type" value="Genomic_DNA"/>
</dbReference>
<evidence type="ECO:0000256" key="3">
    <source>
        <dbReference type="ARBA" id="ARBA00023125"/>
    </source>
</evidence>
<dbReference type="SUPFAM" id="SSF46955">
    <property type="entry name" value="Putative DNA-binding domain"/>
    <property type="match status" value="1"/>
</dbReference>
<dbReference type="InterPro" id="IPR000551">
    <property type="entry name" value="MerR-type_HTH_dom"/>
</dbReference>
<keyword evidence="3 7" id="KW-0238">DNA-binding</keyword>
<dbReference type="Pfam" id="PF13411">
    <property type="entry name" value="MerR_1"/>
    <property type="match status" value="1"/>
</dbReference>
<dbReference type="Gene3D" id="1.10.1660.10">
    <property type="match status" value="1"/>
</dbReference>